<evidence type="ECO:0008006" key="4">
    <source>
        <dbReference type="Google" id="ProtNLM"/>
    </source>
</evidence>
<evidence type="ECO:0000256" key="1">
    <source>
        <dbReference type="SAM" id="SignalP"/>
    </source>
</evidence>
<accession>A0A1R0XHN5</accession>
<dbReference type="AlphaFoldDB" id="A0A1R0XHN5"/>
<gene>
    <name evidence="2" type="ORF">BSK52_28835</name>
</gene>
<dbReference type="PROSITE" id="PS51257">
    <property type="entry name" value="PROKAR_LIPOPROTEIN"/>
    <property type="match status" value="1"/>
</dbReference>
<proteinExistence type="predicted"/>
<comment type="caution">
    <text evidence="2">The sequence shown here is derived from an EMBL/GenBank/DDBJ whole genome shotgun (WGS) entry which is preliminary data.</text>
</comment>
<feature type="signal peptide" evidence="1">
    <location>
        <begin position="1"/>
        <end position="21"/>
    </location>
</feature>
<keyword evidence="1" id="KW-0732">Signal</keyword>
<protein>
    <recommendedName>
        <fullName evidence="4">PepSY domain-containing protein</fullName>
    </recommendedName>
</protein>
<dbReference type="Proteomes" id="UP000187439">
    <property type="component" value="Unassembled WGS sequence"/>
</dbReference>
<dbReference type="OrthoDB" id="2633851at2"/>
<dbReference type="RefSeq" id="WP_042130003.1">
    <property type="nucleotide sequence ID" value="NZ_MPTC01000053.1"/>
</dbReference>
<name>A0A1R0XHN5_9BACL</name>
<organism evidence="2 3">
    <name type="scientific">Paenibacillus odorifer</name>
    <dbReference type="NCBI Taxonomy" id="189426"/>
    <lineage>
        <taxon>Bacteria</taxon>
        <taxon>Bacillati</taxon>
        <taxon>Bacillota</taxon>
        <taxon>Bacilli</taxon>
        <taxon>Bacillales</taxon>
        <taxon>Paenibacillaceae</taxon>
        <taxon>Paenibacillus</taxon>
    </lineage>
</organism>
<dbReference type="EMBL" id="MPTC01000053">
    <property type="protein sequence ID" value="OMD34605.1"/>
    <property type="molecule type" value="Genomic_DNA"/>
</dbReference>
<evidence type="ECO:0000313" key="3">
    <source>
        <dbReference type="Proteomes" id="UP000187439"/>
    </source>
</evidence>
<evidence type="ECO:0000313" key="2">
    <source>
        <dbReference type="EMBL" id="OMD34605.1"/>
    </source>
</evidence>
<reference evidence="2 3" key="1">
    <citation type="submission" date="2016-10" db="EMBL/GenBank/DDBJ databases">
        <title>Paenibacillus species isolates.</title>
        <authorList>
            <person name="Beno S.M."/>
        </authorList>
    </citation>
    <scope>NUCLEOTIDE SEQUENCE [LARGE SCALE GENOMIC DNA]</scope>
    <source>
        <strain evidence="2 3">FSL H7-0710</strain>
    </source>
</reference>
<feature type="chain" id="PRO_5039582302" description="PepSY domain-containing protein" evidence="1">
    <location>
        <begin position="22"/>
        <end position="110"/>
    </location>
</feature>
<sequence>MRVLLTATMVLLMLAVFTVGCQNSKNPVQQNSSEPTEIKTATKEQLSKVTAKMTYEEVISILGASKDIGSGLYIIQYEYTDGQRFTLDFSSYDGLITEEDYKEIRKLINS</sequence>